<protein>
    <recommendedName>
        <fullName evidence="16">DNA helicase RecQ</fullName>
        <ecNumber evidence="16">5.6.2.4</ecNumber>
    </recommendedName>
</protein>
<dbReference type="GO" id="GO:0043138">
    <property type="term" value="F:3'-5' DNA helicase activity"/>
    <property type="evidence" value="ECO:0007669"/>
    <property type="project" value="UniProtKB-EC"/>
</dbReference>
<dbReference type="FunFam" id="1.10.150.80:FF:000002">
    <property type="entry name" value="ATP-dependent DNA helicase RecQ"/>
    <property type="match status" value="1"/>
</dbReference>
<evidence type="ECO:0000256" key="13">
    <source>
        <dbReference type="ARBA" id="ARBA00023204"/>
    </source>
</evidence>
<accession>A0A432VR63</accession>
<dbReference type="GO" id="GO:0043590">
    <property type="term" value="C:bacterial nucleoid"/>
    <property type="evidence" value="ECO:0007669"/>
    <property type="project" value="TreeGrafter"/>
</dbReference>
<dbReference type="Pfam" id="PF00270">
    <property type="entry name" value="DEAD"/>
    <property type="match status" value="1"/>
</dbReference>
<dbReference type="SMART" id="SM00487">
    <property type="entry name" value="DEXDc"/>
    <property type="match status" value="1"/>
</dbReference>
<dbReference type="NCBIfam" id="TIGR00614">
    <property type="entry name" value="recQ_fam"/>
    <property type="match status" value="1"/>
</dbReference>
<evidence type="ECO:0000256" key="1">
    <source>
        <dbReference type="ARBA" id="ARBA00001946"/>
    </source>
</evidence>
<dbReference type="FunFam" id="1.10.10.10:FF:000175">
    <property type="entry name" value="ATP-dependent DNA helicase RecQ"/>
    <property type="match status" value="1"/>
</dbReference>
<dbReference type="EMBL" id="PIPJ01000010">
    <property type="protein sequence ID" value="RUO18756.1"/>
    <property type="molecule type" value="Genomic_DNA"/>
</dbReference>
<dbReference type="RefSeq" id="WP_126768223.1">
    <property type="nucleotide sequence ID" value="NZ_PIPJ01000010.1"/>
</dbReference>
<dbReference type="GO" id="GO:0006260">
    <property type="term" value="P:DNA replication"/>
    <property type="evidence" value="ECO:0007669"/>
    <property type="project" value="InterPro"/>
</dbReference>
<dbReference type="PANTHER" id="PTHR13710:SF105">
    <property type="entry name" value="ATP-DEPENDENT DNA HELICASE Q1"/>
    <property type="match status" value="1"/>
</dbReference>
<dbReference type="AlphaFoldDB" id="A0A432VR63"/>
<evidence type="ECO:0000256" key="2">
    <source>
        <dbReference type="ARBA" id="ARBA00001947"/>
    </source>
</evidence>
<evidence type="ECO:0000256" key="15">
    <source>
        <dbReference type="ARBA" id="ARBA00034617"/>
    </source>
</evidence>
<dbReference type="SMART" id="SM00956">
    <property type="entry name" value="RQC"/>
    <property type="match status" value="1"/>
</dbReference>
<evidence type="ECO:0000256" key="11">
    <source>
        <dbReference type="ARBA" id="ARBA00023125"/>
    </source>
</evidence>
<dbReference type="FunFam" id="3.40.50.300:FF:000156">
    <property type="entry name" value="ATP-dependent DNA helicase recQ"/>
    <property type="match status" value="1"/>
</dbReference>
<evidence type="ECO:0000256" key="16">
    <source>
        <dbReference type="NCBIfam" id="TIGR01389"/>
    </source>
</evidence>
<feature type="domain" description="HRDC" evidence="17">
    <location>
        <begin position="543"/>
        <end position="621"/>
    </location>
</feature>
<dbReference type="GO" id="GO:0006281">
    <property type="term" value="P:DNA repair"/>
    <property type="evidence" value="ECO:0007669"/>
    <property type="project" value="UniProtKB-KW"/>
</dbReference>
<dbReference type="GO" id="GO:0046872">
    <property type="term" value="F:metal ion binding"/>
    <property type="evidence" value="ECO:0007669"/>
    <property type="project" value="UniProtKB-KW"/>
</dbReference>
<keyword evidence="9" id="KW-0862">Zinc</keyword>
<dbReference type="PANTHER" id="PTHR13710">
    <property type="entry name" value="DNA HELICASE RECQ FAMILY MEMBER"/>
    <property type="match status" value="1"/>
</dbReference>
<dbReference type="InterPro" id="IPR014001">
    <property type="entry name" value="Helicase_ATP-bd"/>
</dbReference>
<dbReference type="GO" id="GO:0016787">
    <property type="term" value="F:hydrolase activity"/>
    <property type="evidence" value="ECO:0007669"/>
    <property type="project" value="UniProtKB-KW"/>
</dbReference>
<evidence type="ECO:0000256" key="6">
    <source>
        <dbReference type="ARBA" id="ARBA00022763"/>
    </source>
</evidence>
<dbReference type="Gene3D" id="1.10.150.80">
    <property type="entry name" value="HRDC domain"/>
    <property type="match status" value="1"/>
</dbReference>
<keyword evidence="7" id="KW-0378">Hydrolase</keyword>
<dbReference type="FunFam" id="3.40.50.300:FF:000296">
    <property type="entry name" value="ATP-dependent DNA helicase RecQ"/>
    <property type="match status" value="1"/>
</dbReference>
<dbReference type="Gene3D" id="3.40.50.300">
    <property type="entry name" value="P-loop containing nucleotide triphosphate hydrolases"/>
    <property type="match status" value="2"/>
</dbReference>
<dbReference type="InterPro" id="IPR036388">
    <property type="entry name" value="WH-like_DNA-bd_sf"/>
</dbReference>
<evidence type="ECO:0000256" key="9">
    <source>
        <dbReference type="ARBA" id="ARBA00022833"/>
    </source>
</evidence>
<dbReference type="Gene3D" id="1.10.10.10">
    <property type="entry name" value="Winged helix-like DNA-binding domain superfamily/Winged helix DNA-binding domain"/>
    <property type="match status" value="1"/>
</dbReference>
<evidence type="ECO:0000259" key="19">
    <source>
        <dbReference type="PROSITE" id="PS51194"/>
    </source>
</evidence>
<keyword evidence="10" id="KW-0067">ATP-binding</keyword>
<dbReference type="NCBIfam" id="TIGR01389">
    <property type="entry name" value="recQ"/>
    <property type="match status" value="1"/>
</dbReference>
<dbReference type="GO" id="GO:0009378">
    <property type="term" value="F:four-way junction helicase activity"/>
    <property type="evidence" value="ECO:0007669"/>
    <property type="project" value="TreeGrafter"/>
</dbReference>
<organism evidence="20 21">
    <name type="scientific">Aliidiomarina iranensis</name>
    <dbReference type="NCBI Taxonomy" id="1434071"/>
    <lineage>
        <taxon>Bacteria</taxon>
        <taxon>Pseudomonadati</taxon>
        <taxon>Pseudomonadota</taxon>
        <taxon>Gammaproteobacteria</taxon>
        <taxon>Alteromonadales</taxon>
        <taxon>Idiomarinaceae</taxon>
        <taxon>Aliidiomarina</taxon>
    </lineage>
</organism>
<keyword evidence="6" id="KW-0227">DNA damage</keyword>
<evidence type="ECO:0000256" key="4">
    <source>
        <dbReference type="ARBA" id="ARBA00022723"/>
    </source>
</evidence>
<keyword evidence="13" id="KW-0234">DNA repair</keyword>
<dbReference type="InterPro" id="IPR018982">
    <property type="entry name" value="RQC_domain"/>
</dbReference>
<reference evidence="21" key="1">
    <citation type="journal article" date="2018" name="Front. Microbiol.">
        <title>Genome-Based Analysis Reveals the Taxonomy and Diversity of the Family Idiomarinaceae.</title>
        <authorList>
            <person name="Liu Y."/>
            <person name="Lai Q."/>
            <person name="Shao Z."/>
        </authorList>
    </citation>
    <scope>NUCLEOTIDE SEQUENCE [LARGE SCALE GENOMIC DNA]</scope>
    <source>
        <strain evidence="21">GBPy7</strain>
    </source>
</reference>
<dbReference type="PROSITE" id="PS51192">
    <property type="entry name" value="HELICASE_ATP_BIND_1"/>
    <property type="match status" value="1"/>
</dbReference>
<evidence type="ECO:0000256" key="7">
    <source>
        <dbReference type="ARBA" id="ARBA00022801"/>
    </source>
</evidence>
<dbReference type="GO" id="GO:0006310">
    <property type="term" value="P:DNA recombination"/>
    <property type="evidence" value="ECO:0007669"/>
    <property type="project" value="UniProtKB-UniRule"/>
</dbReference>
<dbReference type="GO" id="GO:0005524">
    <property type="term" value="F:ATP binding"/>
    <property type="evidence" value="ECO:0007669"/>
    <property type="project" value="UniProtKB-KW"/>
</dbReference>
<dbReference type="OrthoDB" id="9760034at2"/>
<keyword evidence="5" id="KW-0547">Nucleotide-binding</keyword>
<comment type="cofactor">
    <cofactor evidence="1">
        <name>Mg(2+)</name>
        <dbReference type="ChEBI" id="CHEBI:18420"/>
    </cofactor>
</comment>
<dbReference type="Pfam" id="PF16124">
    <property type="entry name" value="RecQ_Zn_bind"/>
    <property type="match status" value="1"/>
</dbReference>
<evidence type="ECO:0000256" key="12">
    <source>
        <dbReference type="ARBA" id="ARBA00023172"/>
    </source>
</evidence>
<dbReference type="InterPro" id="IPR001650">
    <property type="entry name" value="Helicase_C-like"/>
</dbReference>
<keyword evidence="14" id="KW-0413">Isomerase</keyword>
<keyword evidence="21" id="KW-1185">Reference proteome</keyword>
<comment type="cofactor">
    <cofactor evidence="2">
        <name>Zn(2+)</name>
        <dbReference type="ChEBI" id="CHEBI:29105"/>
    </cofactor>
</comment>
<dbReference type="InterPro" id="IPR027417">
    <property type="entry name" value="P-loop_NTPase"/>
</dbReference>
<evidence type="ECO:0000313" key="20">
    <source>
        <dbReference type="EMBL" id="RUO18756.1"/>
    </source>
</evidence>
<evidence type="ECO:0000256" key="8">
    <source>
        <dbReference type="ARBA" id="ARBA00022806"/>
    </source>
</evidence>
<dbReference type="SUPFAM" id="SSF52540">
    <property type="entry name" value="P-loop containing nucleoside triphosphate hydrolases"/>
    <property type="match status" value="2"/>
</dbReference>
<dbReference type="GO" id="GO:0005737">
    <property type="term" value="C:cytoplasm"/>
    <property type="evidence" value="ECO:0007669"/>
    <property type="project" value="TreeGrafter"/>
</dbReference>
<evidence type="ECO:0000256" key="14">
    <source>
        <dbReference type="ARBA" id="ARBA00023235"/>
    </source>
</evidence>
<proteinExistence type="inferred from homology"/>
<dbReference type="InterPro" id="IPR044876">
    <property type="entry name" value="HRDC_dom_sf"/>
</dbReference>
<dbReference type="InterPro" id="IPR002121">
    <property type="entry name" value="HRDC_dom"/>
</dbReference>
<keyword evidence="8 20" id="KW-0347">Helicase</keyword>
<evidence type="ECO:0000313" key="21">
    <source>
        <dbReference type="Proteomes" id="UP000288395"/>
    </source>
</evidence>
<feature type="domain" description="Helicase ATP-binding" evidence="18">
    <location>
        <begin position="49"/>
        <end position="217"/>
    </location>
</feature>
<dbReference type="InterPro" id="IPR011545">
    <property type="entry name" value="DEAD/DEAH_box_helicase_dom"/>
</dbReference>
<dbReference type="Pfam" id="PF00570">
    <property type="entry name" value="HRDC"/>
    <property type="match status" value="1"/>
</dbReference>
<dbReference type="Pfam" id="PF09382">
    <property type="entry name" value="RQC"/>
    <property type="match status" value="1"/>
</dbReference>
<name>A0A432VR63_9GAMM</name>
<gene>
    <name evidence="20" type="primary">recQ</name>
    <name evidence="20" type="ORF">CWE08_11030</name>
</gene>
<dbReference type="SMART" id="SM00341">
    <property type="entry name" value="HRDC"/>
    <property type="match status" value="1"/>
</dbReference>
<evidence type="ECO:0000259" key="18">
    <source>
        <dbReference type="PROSITE" id="PS51192"/>
    </source>
</evidence>
<keyword evidence="4" id="KW-0479">Metal-binding</keyword>
<keyword evidence="12" id="KW-0233">DNA recombination</keyword>
<comment type="similarity">
    <text evidence="3">Belongs to the helicase family. RecQ subfamily.</text>
</comment>
<keyword evidence="11" id="KW-0238">DNA-binding</keyword>
<evidence type="ECO:0000256" key="3">
    <source>
        <dbReference type="ARBA" id="ARBA00005446"/>
    </source>
</evidence>
<evidence type="ECO:0000256" key="10">
    <source>
        <dbReference type="ARBA" id="ARBA00022840"/>
    </source>
</evidence>
<dbReference type="Pfam" id="PF00271">
    <property type="entry name" value="Helicase_C"/>
    <property type="match status" value="1"/>
</dbReference>
<dbReference type="InterPro" id="IPR006293">
    <property type="entry name" value="DNA_helicase_ATP-dep_RecQ_bac"/>
</dbReference>
<dbReference type="InterPro" id="IPR032284">
    <property type="entry name" value="RecQ_Zn-bd"/>
</dbReference>
<sequence length="621" mass="69476">MSFTDSAEAYAKHAADSANSGEADLTAARKLLRDVFGYDKFRFGQEEIISNVLAGRDTLALLPTGAGKSMCYQLPAMLLPGVTIVVSPLVSLMDDQVAAMREVGIAAGAIHSGLNAPEVMDTFRKLHNGELKVLYLAPERLLQRSFQERLQEVRVSLIAVDEAHCISQWGHDFRPEYGQLGEIREQLPGAPVLALTATADAVTRQDIIERLHLDDSALVQGSFDRPNIRYLVQEKYKPRTQVLKYVKRQRGASGIIYCGSRKRTEELAEMLMREGIRAAAYNAGLPHDQRAAALQGFIRDDIDVVVATVAFGMGINKPNVRFVMHYDLPRSVEAYYQETGRAGRDGAAAEAIMLYEPGDAAWVWKILEEHDETPQLRVEKQKFSAMTSFAEAQTCRRLVLLNYFNEYRDKACGNCDLCIQPPRQYDGTVDAQKALSCVYRTGQQFGVHHVVDVLRGSQNQKIKQFNHDQLSTYGIGSDHSAEYWVSVLRQLIHRGLLLQDIRRHSALVLTEEARPVLRGEVALTLAEPRLATTAQLNSVVEQGQHDKALFRRLKKLRKEIAEREGKPPFVVFSDVSLQEMALLLPSSESEFLRISGVGQIKLERYGEAFITEINDYLAAEN</sequence>
<dbReference type="EC" id="5.6.2.4" evidence="16"/>
<evidence type="ECO:0000259" key="17">
    <source>
        <dbReference type="PROSITE" id="PS50967"/>
    </source>
</evidence>
<evidence type="ECO:0000256" key="5">
    <source>
        <dbReference type="ARBA" id="ARBA00022741"/>
    </source>
</evidence>
<comment type="catalytic activity">
    <reaction evidence="15">
        <text>Couples ATP hydrolysis with the unwinding of duplex DNA by translocating in the 3'-5' direction.</text>
        <dbReference type="EC" id="5.6.2.4"/>
    </reaction>
</comment>
<dbReference type="SMART" id="SM00490">
    <property type="entry name" value="HELICc"/>
    <property type="match status" value="1"/>
</dbReference>
<dbReference type="Proteomes" id="UP000288395">
    <property type="component" value="Unassembled WGS sequence"/>
</dbReference>
<dbReference type="GO" id="GO:0030894">
    <property type="term" value="C:replisome"/>
    <property type="evidence" value="ECO:0007669"/>
    <property type="project" value="TreeGrafter"/>
</dbReference>
<dbReference type="InterPro" id="IPR010997">
    <property type="entry name" value="HRDC-like_sf"/>
</dbReference>
<dbReference type="InterPro" id="IPR004589">
    <property type="entry name" value="DNA_helicase_ATP-dep_RecQ"/>
</dbReference>
<dbReference type="CDD" id="cd17920">
    <property type="entry name" value="DEXHc_RecQ"/>
    <property type="match status" value="1"/>
</dbReference>
<feature type="domain" description="Helicase C-terminal" evidence="19">
    <location>
        <begin position="238"/>
        <end position="386"/>
    </location>
</feature>
<dbReference type="PROSITE" id="PS50967">
    <property type="entry name" value="HRDC"/>
    <property type="match status" value="1"/>
</dbReference>
<dbReference type="CDD" id="cd18794">
    <property type="entry name" value="SF2_C_RecQ"/>
    <property type="match status" value="1"/>
</dbReference>
<dbReference type="SUPFAM" id="SSF47819">
    <property type="entry name" value="HRDC-like"/>
    <property type="match status" value="1"/>
</dbReference>
<dbReference type="GO" id="GO:0009432">
    <property type="term" value="P:SOS response"/>
    <property type="evidence" value="ECO:0007669"/>
    <property type="project" value="UniProtKB-UniRule"/>
</dbReference>
<dbReference type="PROSITE" id="PS51194">
    <property type="entry name" value="HELICASE_CTER"/>
    <property type="match status" value="1"/>
</dbReference>
<dbReference type="GO" id="GO:0003677">
    <property type="term" value="F:DNA binding"/>
    <property type="evidence" value="ECO:0007669"/>
    <property type="project" value="UniProtKB-KW"/>
</dbReference>
<comment type="caution">
    <text evidence="20">The sequence shown here is derived from an EMBL/GenBank/DDBJ whole genome shotgun (WGS) entry which is preliminary data.</text>
</comment>